<proteinExistence type="inferred from homology"/>
<comment type="caution">
    <text evidence="11">The sequence shown here is derived from an EMBL/GenBank/DDBJ whole genome shotgun (WGS) entry which is preliminary data.</text>
</comment>
<dbReference type="InterPro" id="IPR036156">
    <property type="entry name" value="Beta-gal/glucu_dom_sf"/>
</dbReference>
<dbReference type="Pfam" id="PF02836">
    <property type="entry name" value="Glyco_hydro_2_C"/>
    <property type="match status" value="1"/>
</dbReference>
<evidence type="ECO:0000256" key="6">
    <source>
        <dbReference type="ARBA" id="ARBA00023295"/>
    </source>
</evidence>
<dbReference type="EC" id="3.2.1.23" evidence="3 8"/>
<dbReference type="SUPFAM" id="SSF74650">
    <property type="entry name" value="Galactose mutarotase-like"/>
    <property type="match status" value="1"/>
</dbReference>
<feature type="domain" description="Glycosyl hydrolase family 98 putative carbohydrate-binding module" evidence="9">
    <location>
        <begin position="1124"/>
        <end position="1270"/>
    </location>
</feature>
<dbReference type="InterPro" id="IPR006104">
    <property type="entry name" value="Glyco_hydro_2_N"/>
</dbReference>
<dbReference type="SUPFAM" id="SSF63446">
    <property type="entry name" value="Type I dockerin domain"/>
    <property type="match status" value="1"/>
</dbReference>
<dbReference type="PANTHER" id="PTHR46323:SF2">
    <property type="entry name" value="BETA-GALACTOSIDASE"/>
    <property type="match status" value="1"/>
</dbReference>
<dbReference type="InterPro" id="IPR006101">
    <property type="entry name" value="Glyco_hydro_2"/>
</dbReference>
<dbReference type="InterPro" id="IPR011081">
    <property type="entry name" value="Big_4"/>
</dbReference>
<dbReference type="GO" id="GO:0005990">
    <property type="term" value="P:lactose catabolic process"/>
    <property type="evidence" value="ECO:0007669"/>
    <property type="project" value="TreeGrafter"/>
</dbReference>
<dbReference type="InterPro" id="IPR023230">
    <property type="entry name" value="Glyco_hydro_2_CS"/>
</dbReference>
<dbReference type="InterPro" id="IPR014718">
    <property type="entry name" value="GH-type_carb-bd"/>
</dbReference>
<feature type="domain" description="Beta galactosidase small chain/" evidence="10">
    <location>
        <begin position="686"/>
        <end position="956"/>
    </location>
</feature>
<dbReference type="Pfam" id="PF02837">
    <property type="entry name" value="Glyco_hydro_2_N"/>
    <property type="match status" value="1"/>
</dbReference>
<dbReference type="Gene3D" id="1.20.1270.90">
    <property type="entry name" value="AF1782-like"/>
    <property type="match status" value="1"/>
</dbReference>
<evidence type="ECO:0000256" key="4">
    <source>
        <dbReference type="ARBA" id="ARBA00013303"/>
    </source>
</evidence>
<dbReference type="InterPro" id="IPR032312">
    <property type="entry name" value="LacZ_4"/>
</dbReference>
<dbReference type="InterPro" id="IPR011013">
    <property type="entry name" value="Gal_mutarotase_sf_dom"/>
</dbReference>
<dbReference type="Pfam" id="PF16353">
    <property type="entry name" value="LacZ_4"/>
    <property type="match status" value="1"/>
</dbReference>
<reference evidence="11 12" key="1">
    <citation type="submission" date="2019-10" db="EMBL/GenBank/DDBJ databases">
        <title>The Genome Sequence of Clostridium tarantellae Isolated from Fish Brain.</title>
        <authorList>
            <person name="Bano L."/>
            <person name="Kiel M."/>
            <person name="Sales G."/>
            <person name="Doxey A.C."/>
            <person name="Mansfield M.J."/>
            <person name="Schiavone M."/>
            <person name="Rossetto O."/>
            <person name="Pirazzini M."/>
            <person name="Dobrindt U."/>
            <person name="Montecucco C."/>
        </authorList>
    </citation>
    <scope>NUCLEOTIDE SEQUENCE [LARGE SCALE GENOMIC DNA]</scope>
    <source>
        <strain evidence="11 12">DSM 3997</strain>
    </source>
</reference>
<dbReference type="InterPro" id="IPR017853">
    <property type="entry name" value="GH"/>
</dbReference>
<dbReference type="CDD" id="cd14254">
    <property type="entry name" value="Dockerin_II"/>
    <property type="match status" value="1"/>
</dbReference>
<dbReference type="InterPro" id="IPR013783">
    <property type="entry name" value="Ig-like_fold"/>
</dbReference>
<dbReference type="InterPro" id="IPR038637">
    <property type="entry name" value="NPCBM_sf"/>
</dbReference>
<dbReference type="GO" id="GO:0004565">
    <property type="term" value="F:beta-galactosidase activity"/>
    <property type="evidence" value="ECO:0007669"/>
    <property type="project" value="UniProtKB-EC"/>
</dbReference>
<dbReference type="SMART" id="SM01038">
    <property type="entry name" value="Bgal_small_N"/>
    <property type="match status" value="1"/>
</dbReference>
<evidence type="ECO:0000256" key="3">
    <source>
        <dbReference type="ARBA" id="ARBA00012756"/>
    </source>
</evidence>
<dbReference type="Gene3D" id="2.60.120.1060">
    <property type="entry name" value="NPCBM/NEW2 domain"/>
    <property type="match status" value="1"/>
</dbReference>
<dbReference type="PANTHER" id="PTHR46323">
    <property type="entry name" value="BETA-GALACTOSIDASE"/>
    <property type="match status" value="1"/>
</dbReference>
<dbReference type="Gene3D" id="3.20.20.80">
    <property type="entry name" value="Glycosidases"/>
    <property type="match status" value="1"/>
</dbReference>
<evidence type="ECO:0000256" key="8">
    <source>
        <dbReference type="RuleBase" id="RU361154"/>
    </source>
</evidence>
<protein>
    <recommendedName>
        <fullName evidence="4 8">Beta-galactosidase</fullName>
        <ecNumber evidence="3 8">3.2.1.23</ecNumber>
    </recommendedName>
    <alternativeName>
        <fullName evidence="7 8">Lactase</fullName>
    </alternativeName>
</protein>
<evidence type="ECO:0000256" key="5">
    <source>
        <dbReference type="ARBA" id="ARBA00022801"/>
    </source>
</evidence>
<evidence type="ECO:0000259" key="9">
    <source>
        <dbReference type="SMART" id="SM00776"/>
    </source>
</evidence>
<dbReference type="InterPro" id="IPR006102">
    <property type="entry name" value="Ig-like_GH2"/>
</dbReference>
<comment type="catalytic activity">
    <reaction evidence="1 8">
        <text>Hydrolysis of terminal non-reducing beta-D-galactose residues in beta-D-galactosides.</text>
        <dbReference type="EC" id="3.2.1.23"/>
    </reaction>
</comment>
<dbReference type="Pfam" id="PF02929">
    <property type="entry name" value="Bgal_small_N"/>
    <property type="match status" value="1"/>
</dbReference>
<dbReference type="OrthoDB" id="9762066at2"/>
<dbReference type="Pfam" id="PF00404">
    <property type="entry name" value="Dockerin_1"/>
    <property type="match status" value="1"/>
</dbReference>
<dbReference type="Gene3D" id="1.10.1330.10">
    <property type="entry name" value="Dockerin domain"/>
    <property type="match status" value="1"/>
</dbReference>
<evidence type="ECO:0000256" key="7">
    <source>
        <dbReference type="ARBA" id="ARBA00032230"/>
    </source>
</evidence>
<dbReference type="Proteomes" id="UP000430345">
    <property type="component" value="Unassembled WGS sequence"/>
</dbReference>
<dbReference type="FunFam" id="2.60.40.10:FF:000680">
    <property type="entry name" value="Beta-galactosidase"/>
    <property type="match status" value="1"/>
</dbReference>
<keyword evidence="5 8" id="KW-0378">Hydrolase</keyword>
<dbReference type="SMART" id="SM00776">
    <property type="entry name" value="NPCBM"/>
    <property type="match status" value="1"/>
</dbReference>
<dbReference type="PROSITE" id="PS00719">
    <property type="entry name" value="GLYCOSYL_HYDROL_F2_1"/>
    <property type="match status" value="1"/>
</dbReference>
<dbReference type="PRINTS" id="PR00132">
    <property type="entry name" value="GLHYDRLASE2"/>
</dbReference>
<keyword evidence="6 8" id="KW-0326">Glycosidase</keyword>
<dbReference type="Gene3D" id="2.70.98.10">
    <property type="match status" value="1"/>
</dbReference>
<evidence type="ECO:0000256" key="1">
    <source>
        <dbReference type="ARBA" id="ARBA00001412"/>
    </source>
</evidence>
<accession>A0A6I1MLE2</accession>
<dbReference type="InterPro" id="IPR013222">
    <property type="entry name" value="Glyco_hyd_98_carb-bd"/>
</dbReference>
<dbReference type="InterPro" id="IPR023232">
    <property type="entry name" value="Glyco_hydro_2_AS"/>
</dbReference>
<dbReference type="SUPFAM" id="SSF51445">
    <property type="entry name" value="(Trans)glycosidases"/>
    <property type="match status" value="1"/>
</dbReference>
<dbReference type="GO" id="GO:0000272">
    <property type="term" value="P:polysaccharide catabolic process"/>
    <property type="evidence" value="ECO:0007669"/>
    <property type="project" value="InterPro"/>
</dbReference>
<organism evidence="11 12">
    <name type="scientific">Clostridium tarantellae</name>
    <dbReference type="NCBI Taxonomy" id="39493"/>
    <lineage>
        <taxon>Bacteria</taxon>
        <taxon>Bacillati</taxon>
        <taxon>Bacillota</taxon>
        <taxon>Clostridia</taxon>
        <taxon>Eubacteriales</taxon>
        <taxon>Clostridiaceae</taxon>
        <taxon>Clostridium</taxon>
    </lineage>
</organism>
<dbReference type="EMBL" id="WHJC01000050">
    <property type="protein sequence ID" value="MPQ43238.1"/>
    <property type="molecule type" value="Genomic_DNA"/>
</dbReference>
<dbReference type="InterPro" id="IPR036439">
    <property type="entry name" value="Dockerin_dom_sf"/>
</dbReference>
<dbReference type="Gene3D" id="2.60.120.260">
    <property type="entry name" value="Galactose-binding domain-like"/>
    <property type="match status" value="1"/>
</dbReference>
<dbReference type="FunFam" id="3.20.20.80:FF:000018">
    <property type="entry name" value="Beta-galactosidase"/>
    <property type="match status" value="1"/>
</dbReference>
<evidence type="ECO:0000313" key="11">
    <source>
        <dbReference type="EMBL" id="MPQ43238.1"/>
    </source>
</evidence>
<sequence>MDFFEDDFDTTGWNKITVPSNWQTEGHDYPIYTNQTYPWTGVERPRAPKAPTKYNPVGSYKRTFNVPKGWDDERRVYLSFQGVESAFYVWINGQKVGYSEDSYTAKDFDITDYLKEGENTISVQVFRWSDGSWLEDQDFIRLSGIFRDVFIYSTPEVRVRDFTIETDLDENYEDSTLNVELDLTNYLKNNEEYTVEAMLYDDNYKKVLNEPLTMKTDFTEASEYNENATQTLLKGRVDIENPKKWSAETPNLYTLIISLKDKEGNELEAVSSKIGFREFKVEDGQMKINDKPIMFKGVNRHETDPEKGRAVTIESMIEDIKLMKSHNINAVRTAHYPNNPAFLELCDEYGLYVVDEANIESHGARDILPANKPQWTAACLDRVESMVERDKNHTSVLLWSLGNEAGQGTNFKKMSDWVKENDSTRIVHYEGSYDDDTVSDVYSRMYWRPDQVEEYGKSSRDIPFILCEYAHAMGNSVGNLYKYWDVFEKYDNLQGGFIWDWVDQALYKETEDGEKFLAYGGDWGDKPNDGNFCANGLITADRIVKPQLKEVKYCYQEIEVNEIDILQGLVSIENEFLFTNINEYHCSWELVKDDEVIESGDLDLNIEPRSTEEVKIPFKTPREIDKASEYWLNINFTTKEDEKWAEAGHKIAYEQFKLEFNKEVKDKADINKMNSLTTNETEEVIEVTGKDFIISFNKIKGSIDSFIYNEKELLSTPIEPDFWRAPTDNDEGNDLNLRAKTWRYAGQNRTVNAVNTEISDKIVTIEVDNTLPTKKTSQYKNIIKIYGNGEVEITSELNPDKSLPEIPSIGMTFNMPKEFENLKWYGRGPQENYWDRQLGAKVSVHEGIVDEQFFPYIKPSEMGNKTDIRWMTLTNDSGVGLMVSGDPFIEGTALHYTEEELGTKKHPHELVKSEDVIVNVNYKQMGVGGDDSWGAKTHPEFTLYADRDYTYKMSLRPIDTNKDNPMELNKVDAPYKIKEDQVINVKALKGNVPNLPEKVELEVSEGSSKEFFIKWEDLNEEAFNTEGIVEVEGMVEGTDTKVKGIITVVDIKEIPEFNLQTLKGDSPVLPYNTEVTLNNDEKEKVSLNWNKLDNETLNMVGEHTLIGIMTIYDIQVPVEAKIIVTEGEYLSDLTWKSATSPFLTSVQKDRNVNKGVLKLSDGKDGMMVTKGIGTQADSTIVYDIEGKEYEYFQSYIGIDKGVAGLTGDGVNFKILLDGEEVYDSGTITNKTPAKLININVEGKKEIKFVVNKLKNNLEDNFNLGGALFTKRVMDTAPLHSLINEGRRLLEISEEGFEVGQYHKGAKEELLKAINVAEEVLNNELTFEILDNAILVLNSALEKFKSLEIIETTGDLNGNGIFDIGDVALVAKYYGSTSESKKFQHYIDINKNNKIDDYDLNFVVNKVLE</sequence>
<dbReference type="SUPFAM" id="SSF49303">
    <property type="entry name" value="beta-Galactosidase/glucuronidase domain"/>
    <property type="match status" value="2"/>
</dbReference>
<name>A0A6I1MLE2_9CLOT</name>
<dbReference type="Pfam" id="PF08305">
    <property type="entry name" value="NPCBM"/>
    <property type="match status" value="1"/>
</dbReference>
<gene>
    <name evidence="11" type="ORF">GBZ86_05605</name>
</gene>
<dbReference type="GO" id="GO:0030246">
    <property type="term" value="F:carbohydrate binding"/>
    <property type="evidence" value="ECO:0007669"/>
    <property type="project" value="InterPro"/>
</dbReference>
<comment type="similarity">
    <text evidence="2 8">Belongs to the glycosyl hydrolase 2 family.</text>
</comment>
<dbReference type="SUPFAM" id="SSF49785">
    <property type="entry name" value="Galactose-binding domain-like"/>
    <property type="match status" value="2"/>
</dbReference>
<dbReference type="InterPro" id="IPR050347">
    <property type="entry name" value="Bact_Beta-galactosidase"/>
</dbReference>
<dbReference type="Gene3D" id="2.60.40.10">
    <property type="entry name" value="Immunoglobulins"/>
    <property type="match status" value="2"/>
</dbReference>
<keyword evidence="12" id="KW-1185">Reference proteome</keyword>
<dbReference type="InterPro" id="IPR004199">
    <property type="entry name" value="B-gal_small/dom_5"/>
</dbReference>
<dbReference type="InterPro" id="IPR008979">
    <property type="entry name" value="Galactose-bd-like_sf"/>
</dbReference>
<dbReference type="InterPro" id="IPR006103">
    <property type="entry name" value="Glyco_hydro_2_cat"/>
</dbReference>
<dbReference type="PROSITE" id="PS00608">
    <property type="entry name" value="GLYCOSYL_HYDROL_F2_2"/>
    <property type="match status" value="1"/>
</dbReference>
<dbReference type="Pfam" id="PF07532">
    <property type="entry name" value="Big_4"/>
    <property type="match status" value="2"/>
</dbReference>
<dbReference type="Pfam" id="PF00703">
    <property type="entry name" value="Glyco_hydro_2"/>
    <property type="match status" value="1"/>
</dbReference>
<dbReference type="InterPro" id="IPR002105">
    <property type="entry name" value="Dockerin_1_rpt"/>
</dbReference>
<dbReference type="GO" id="GO:0009341">
    <property type="term" value="C:beta-galactosidase complex"/>
    <property type="evidence" value="ECO:0007669"/>
    <property type="project" value="InterPro"/>
</dbReference>
<evidence type="ECO:0000256" key="2">
    <source>
        <dbReference type="ARBA" id="ARBA00007401"/>
    </source>
</evidence>
<evidence type="ECO:0000313" key="12">
    <source>
        <dbReference type="Proteomes" id="UP000430345"/>
    </source>
</evidence>
<evidence type="ECO:0000259" key="10">
    <source>
        <dbReference type="SMART" id="SM01038"/>
    </source>
</evidence>